<evidence type="ECO:0000313" key="3">
    <source>
        <dbReference type="Proteomes" id="UP000295388"/>
    </source>
</evidence>
<evidence type="ECO:0000259" key="1">
    <source>
        <dbReference type="PROSITE" id="PS51502"/>
    </source>
</evidence>
<dbReference type="PROSITE" id="PS51502">
    <property type="entry name" value="S_R_A_B_BARREL"/>
    <property type="match status" value="1"/>
</dbReference>
<proteinExistence type="predicted"/>
<dbReference type="AlphaFoldDB" id="A0A4R6KGN5"/>
<gene>
    <name evidence="2" type="ORF">EV643_105204</name>
</gene>
<protein>
    <submittedName>
        <fullName evidence="2">Stress responsive alpha/beta barrel protein</fullName>
    </submittedName>
</protein>
<dbReference type="InterPro" id="IPR013097">
    <property type="entry name" value="Dabb"/>
</dbReference>
<dbReference type="Proteomes" id="UP000295388">
    <property type="component" value="Unassembled WGS sequence"/>
</dbReference>
<feature type="domain" description="Stress-response A/B barrel" evidence="1">
    <location>
        <begin position="2"/>
        <end position="93"/>
    </location>
</feature>
<dbReference type="SMART" id="SM00886">
    <property type="entry name" value="Dabb"/>
    <property type="match status" value="1"/>
</dbReference>
<comment type="caution">
    <text evidence="2">The sequence shown here is derived from an EMBL/GenBank/DDBJ whole genome shotgun (WGS) entry which is preliminary data.</text>
</comment>
<evidence type="ECO:0000313" key="2">
    <source>
        <dbReference type="EMBL" id="TDO49974.1"/>
    </source>
</evidence>
<name>A0A4R6KGN5_9ACTN</name>
<reference evidence="2 3" key="1">
    <citation type="submission" date="2019-03" db="EMBL/GenBank/DDBJ databases">
        <title>Genomic Encyclopedia of Type Strains, Phase III (KMG-III): the genomes of soil and plant-associated and newly described type strains.</title>
        <authorList>
            <person name="Whitman W."/>
        </authorList>
    </citation>
    <scope>NUCLEOTIDE SEQUENCE [LARGE SCALE GENOMIC DNA]</scope>
    <source>
        <strain evidence="2 3">VKM Ac-2527</strain>
    </source>
</reference>
<dbReference type="InterPro" id="IPR011008">
    <property type="entry name" value="Dimeric_a/b-barrel"/>
</dbReference>
<dbReference type="SUPFAM" id="SSF54909">
    <property type="entry name" value="Dimeric alpha+beta barrel"/>
    <property type="match status" value="1"/>
</dbReference>
<organism evidence="2 3">
    <name type="scientific">Kribbella caucasensis</name>
    <dbReference type="NCBI Taxonomy" id="2512215"/>
    <lineage>
        <taxon>Bacteria</taxon>
        <taxon>Bacillati</taxon>
        <taxon>Actinomycetota</taxon>
        <taxon>Actinomycetes</taxon>
        <taxon>Propionibacteriales</taxon>
        <taxon>Kribbellaceae</taxon>
        <taxon>Kribbella</taxon>
    </lineage>
</organism>
<keyword evidence="3" id="KW-1185">Reference proteome</keyword>
<dbReference type="OrthoDB" id="5518399at2"/>
<dbReference type="EMBL" id="SNWQ01000005">
    <property type="protein sequence ID" value="TDO49974.1"/>
    <property type="molecule type" value="Genomic_DNA"/>
</dbReference>
<dbReference type="Gene3D" id="3.30.70.100">
    <property type="match status" value="1"/>
</dbReference>
<dbReference type="RefSeq" id="WP_133800243.1">
    <property type="nucleotide sequence ID" value="NZ_SNWQ01000005.1"/>
</dbReference>
<accession>A0A4R6KGN5</accession>
<dbReference type="Pfam" id="PF07876">
    <property type="entry name" value="Dabb"/>
    <property type="match status" value="1"/>
</dbReference>
<sequence length="131" mass="14714">MFVNVLRFRFKDGIAVAQQEEVLALMRRTASLDSVAFGVVGQDLGDPADGFTHTYVTAVSDLAALERYMHDPLHLDGDDRMLDYLAKISAVRMSDDLDPDVGKSVYDLHARKAAMYPEWFQQINHLFGAHL</sequence>